<dbReference type="Proteomes" id="UP000886667">
    <property type="component" value="Unassembled WGS sequence"/>
</dbReference>
<evidence type="ECO:0000313" key="1">
    <source>
        <dbReference type="EMBL" id="MCG7946675.1"/>
    </source>
</evidence>
<name>A0A9E4P5U0_9GAMM</name>
<evidence type="ECO:0000313" key="2">
    <source>
        <dbReference type="Proteomes" id="UP000886667"/>
    </source>
</evidence>
<dbReference type="AlphaFoldDB" id="A0A9E4P5U0"/>
<proteinExistence type="predicted"/>
<gene>
    <name evidence="1" type="ORF">JAZ07_10070</name>
</gene>
<accession>A0A9E4P5U0</accession>
<protein>
    <submittedName>
        <fullName evidence="1">Uncharacterized protein</fullName>
    </submittedName>
</protein>
<reference evidence="1" key="1">
    <citation type="journal article" date="2021" name="Proc. Natl. Acad. Sci. U.S.A.">
        <title>Global biogeography of chemosynthetic symbionts reveals both localized and globally distributed symbiont groups. .</title>
        <authorList>
            <person name="Osvatic J.T."/>
            <person name="Wilkins L.G.E."/>
            <person name="Leibrecht L."/>
            <person name="Leray M."/>
            <person name="Zauner S."/>
            <person name="Polzin J."/>
            <person name="Camacho Y."/>
            <person name="Gros O."/>
            <person name="van Gils J.A."/>
            <person name="Eisen J.A."/>
            <person name="Petersen J.M."/>
            <person name="Yuen B."/>
        </authorList>
    </citation>
    <scope>NUCLEOTIDE SEQUENCE</scope>
    <source>
        <strain evidence="1">MAGclacostrist064TRANS</strain>
    </source>
</reference>
<comment type="caution">
    <text evidence="1">The sequence shown here is derived from an EMBL/GenBank/DDBJ whole genome shotgun (WGS) entry which is preliminary data.</text>
</comment>
<organism evidence="1 2">
    <name type="scientific">Candidatus Thiodiazotropha taylori</name>
    <dbReference type="NCBI Taxonomy" id="2792791"/>
    <lineage>
        <taxon>Bacteria</taxon>
        <taxon>Pseudomonadati</taxon>
        <taxon>Pseudomonadota</taxon>
        <taxon>Gammaproteobacteria</taxon>
        <taxon>Chromatiales</taxon>
        <taxon>Sedimenticolaceae</taxon>
        <taxon>Candidatus Thiodiazotropha</taxon>
    </lineage>
</organism>
<dbReference type="EMBL" id="JAEPCM010000333">
    <property type="protein sequence ID" value="MCG7946675.1"/>
    <property type="molecule type" value="Genomic_DNA"/>
</dbReference>
<sequence length="132" mass="16172">MNAIHKLVVATTLSLIITGPALAGHTDRQRACDHEWVERIDQRLDRQHRRIQRGVNQHSLSYKESKQLKKKHRKIRRLSREYQEDGYLSRKEFKRLSRKLDRLSDRIWEYKHNDLERYVIYHDRYAHQNKGW</sequence>